<dbReference type="EMBL" id="LUCM01003642">
    <property type="protein sequence ID" value="KAA0195526.1"/>
    <property type="molecule type" value="Genomic_DNA"/>
</dbReference>
<name>A0A8E0VNF6_9TREM</name>
<dbReference type="Proteomes" id="UP000728185">
    <property type="component" value="Unassembled WGS sequence"/>
</dbReference>
<evidence type="ECO:0000256" key="1">
    <source>
        <dbReference type="SAM" id="MobiDB-lite"/>
    </source>
</evidence>
<sequence>MQGTSENLGVDSDASLIRKCRTPNFSLIGIVPRLHTCTPNGTATDTQSAENEKRASVRTVSEVSDKKKKNKSRQQGELSTFDSSVGVLLSCLGCVVGTGNIWRFPRIIATASCSQGEWLHDLQL</sequence>
<comment type="caution">
    <text evidence="2">The sequence shown here is derived from an EMBL/GenBank/DDBJ whole genome shotgun (WGS) entry which is preliminary data.</text>
</comment>
<dbReference type="AlphaFoldDB" id="A0A8E0VNF6"/>
<evidence type="ECO:0000313" key="2">
    <source>
        <dbReference type="EMBL" id="KAA0195526.1"/>
    </source>
</evidence>
<dbReference type="InterPro" id="IPR037272">
    <property type="entry name" value="SNS_sf"/>
</dbReference>
<proteinExistence type="predicted"/>
<evidence type="ECO:0000313" key="3">
    <source>
        <dbReference type="Proteomes" id="UP000728185"/>
    </source>
</evidence>
<organism evidence="2 3">
    <name type="scientific">Fasciolopsis buskii</name>
    <dbReference type="NCBI Taxonomy" id="27845"/>
    <lineage>
        <taxon>Eukaryota</taxon>
        <taxon>Metazoa</taxon>
        <taxon>Spiralia</taxon>
        <taxon>Lophotrochozoa</taxon>
        <taxon>Platyhelminthes</taxon>
        <taxon>Trematoda</taxon>
        <taxon>Digenea</taxon>
        <taxon>Plagiorchiida</taxon>
        <taxon>Echinostomata</taxon>
        <taxon>Echinostomatoidea</taxon>
        <taxon>Fasciolidae</taxon>
        <taxon>Fasciolopsis</taxon>
    </lineage>
</organism>
<feature type="region of interest" description="Disordered" evidence="1">
    <location>
        <begin position="38"/>
        <end position="79"/>
    </location>
</feature>
<reference evidence="2" key="1">
    <citation type="submission" date="2019-05" db="EMBL/GenBank/DDBJ databases">
        <title>Annotation for the trematode Fasciolopsis buski.</title>
        <authorList>
            <person name="Choi Y.-J."/>
        </authorList>
    </citation>
    <scope>NUCLEOTIDE SEQUENCE</scope>
    <source>
        <strain evidence="2">HT</strain>
        <tissue evidence="2">Whole worm</tissue>
    </source>
</reference>
<accession>A0A8E0VNF6</accession>
<feature type="compositionally biased region" description="Polar residues" evidence="1">
    <location>
        <begin position="38"/>
        <end position="49"/>
    </location>
</feature>
<gene>
    <name evidence="2" type="ORF">FBUS_08395</name>
</gene>
<dbReference type="SUPFAM" id="SSF161070">
    <property type="entry name" value="SNF-like"/>
    <property type="match status" value="1"/>
</dbReference>
<keyword evidence="3" id="KW-1185">Reference proteome</keyword>
<protein>
    <submittedName>
        <fullName evidence="2">Transporter</fullName>
    </submittedName>
</protein>